<evidence type="ECO:0000256" key="5">
    <source>
        <dbReference type="ARBA" id="ARBA00022842"/>
    </source>
</evidence>
<dbReference type="CDD" id="cd00685">
    <property type="entry name" value="Trans_IPPS_HT"/>
    <property type="match status" value="1"/>
</dbReference>
<dbReference type="EMBL" id="UOGJ01000075">
    <property type="protein sequence ID" value="VAX35962.1"/>
    <property type="molecule type" value="Genomic_DNA"/>
</dbReference>
<dbReference type="EC" id="2.5.1.29" evidence="6"/>
<dbReference type="InterPro" id="IPR033749">
    <property type="entry name" value="Polyprenyl_synt_CS"/>
</dbReference>
<dbReference type="SUPFAM" id="SSF48576">
    <property type="entry name" value="Terpenoid synthases"/>
    <property type="match status" value="1"/>
</dbReference>
<name>A0A3B1D5L1_9ZZZZ</name>
<dbReference type="GO" id="GO:0004311">
    <property type="term" value="F:geranylgeranyl diphosphate synthase activity"/>
    <property type="evidence" value="ECO:0007669"/>
    <property type="project" value="UniProtKB-EC"/>
</dbReference>
<evidence type="ECO:0000256" key="3">
    <source>
        <dbReference type="ARBA" id="ARBA00022679"/>
    </source>
</evidence>
<evidence type="ECO:0000256" key="1">
    <source>
        <dbReference type="ARBA" id="ARBA00001946"/>
    </source>
</evidence>
<dbReference type="Pfam" id="PF00348">
    <property type="entry name" value="polyprenyl_synt"/>
    <property type="match status" value="1"/>
</dbReference>
<evidence type="ECO:0000256" key="4">
    <source>
        <dbReference type="ARBA" id="ARBA00022723"/>
    </source>
</evidence>
<keyword evidence="4" id="KW-0479">Metal-binding</keyword>
<dbReference type="AlphaFoldDB" id="A0A3B1D5L1"/>
<dbReference type="InterPro" id="IPR008949">
    <property type="entry name" value="Isoprenoid_synthase_dom_sf"/>
</dbReference>
<dbReference type="Gene3D" id="1.10.600.10">
    <property type="entry name" value="Farnesyl Diphosphate Synthase"/>
    <property type="match status" value="1"/>
</dbReference>
<dbReference type="PROSITE" id="PS00444">
    <property type="entry name" value="POLYPRENYL_SYNTHASE_2"/>
    <property type="match status" value="1"/>
</dbReference>
<sequence>METIKDEYKLHLVHPILYKSIREFSLRPGKRIRPLLLILSYLGYTNKKTTPSIYNASTCIELLHNFMLIHDDIIDRSDLRRGKPTLHKLLGKIVKNTDQEKLGYNLSIVAGDIVYALAIDAFLSIKEAPERKERALKYFIQTAAFTAMGEFIDTIHGVEKLNKITEKDVFLNYTLKTARYTFDCPLVTGAILAGADQKDIKKLSELGILVGQAFQIQDDIIGIFDSEKNIGKSILSDLAESKKTILVCHAYKTLPPKKRKEFVTYFDKPKKTFKDLVAVRKIFIESKSLQYSLKEVQTRVEKTLKILPKLKMKVKYRKVIEDSIIRLFKHSAAIAKQYKVAS</sequence>
<evidence type="ECO:0000313" key="6">
    <source>
        <dbReference type="EMBL" id="VAX35962.1"/>
    </source>
</evidence>
<organism evidence="6">
    <name type="scientific">hydrothermal vent metagenome</name>
    <dbReference type="NCBI Taxonomy" id="652676"/>
    <lineage>
        <taxon>unclassified sequences</taxon>
        <taxon>metagenomes</taxon>
        <taxon>ecological metagenomes</taxon>
    </lineage>
</organism>
<reference evidence="6" key="1">
    <citation type="submission" date="2018-06" db="EMBL/GenBank/DDBJ databases">
        <authorList>
            <person name="Zhirakovskaya E."/>
        </authorList>
    </citation>
    <scope>NUCLEOTIDE SEQUENCE</scope>
</reference>
<gene>
    <name evidence="6" type="ORF">MNBD_UNCLBAC01-1153</name>
</gene>
<comment type="similarity">
    <text evidence="2">Belongs to the FPP/GGPP synthase family.</text>
</comment>
<dbReference type="SFLD" id="SFLDS00005">
    <property type="entry name" value="Isoprenoid_Synthase_Type_I"/>
    <property type="match status" value="1"/>
</dbReference>
<comment type="cofactor">
    <cofactor evidence="1">
        <name>Mg(2+)</name>
        <dbReference type="ChEBI" id="CHEBI:18420"/>
    </cofactor>
</comment>
<dbReference type="GO" id="GO:0046872">
    <property type="term" value="F:metal ion binding"/>
    <property type="evidence" value="ECO:0007669"/>
    <property type="project" value="UniProtKB-KW"/>
</dbReference>
<dbReference type="PANTHER" id="PTHR12001">
    <property type="entry name" value="GERANYLGERANYL PYROPHOSPHATE SYNTHASE"/>
    <property type="match status" value="1"/>
</dbReference>
<evidence type="ECO:0000256" key="2">
    <source>
        <dbReference type="ARBA" id="ARBA00006706"/>
    </source>
</evidence>
<proteinExistence type="inferred from homology"/>
<dbReference type="PROSITE" id="PS00723">
    <property type="entry name" value="POLYPRENYL_SYNTHASE_1"/>
    <property type="match status" value="1"/>
</dbReference>
<keyword evidence="5" id="KW-0460">Magnesium</keyword>
<keyword evidence="3 6" id="KW-0808">Transferase</keyword>
<accession>A0A3B1D5L1</accession>
<dbReference type="PANTHER" id="PTHR12001:SF85">
    <property type="entry name" value="SHORT CHAIN ISOPRENYL DIPHOSPHATE SYNTHASE"/>
    <property type="match status" value="1"/>
</dbReference>
<dbReference type="GO" id="GO:0008299">
    <property type="term" value="P:isoprenoid biosynthetic process"/>
    <property type="evidence" value="ECO:0007669"/>
    <property type="project" value="InterPro"/>
</dbReference>
<protein>
    <submittedName>
        <fullName evidence="6">Geranylgeranyl diphosphate synthase</fullName>
        <ecNumber evidence="6">2.5.1.29</ecNumber>
    </submittedName>
</protein>
<dbReference type="InterPro" id="IPR000092">
    <property type="entry name" value="Polyprenyl_synt"/>
</dbReference>